<evidence type="ECO:0000256" key="9">
    <source>
        <dbReference type="SAM" id="SignalP"/>
    </source>
</evidence>
<organism evidence="11 12">
    <name type="scientific">Euplotes crassus</name>
    <dbReference type="NCBI Taxonomy" id="5936"/>
    <lineage>
        <taxon>Eukaryota</taxon>
        <taxon>Sar</taxon>
        <taxon>Alveolata</taxon>
        <taxon>Ciliophora</taxon>
        <taxon>Intramacronucleata</taxon>
        <taxon>Spirotrichea</taxon>
        <taxon>Hypotrichia</taxon>
        <taxon>Euplotida</taxon>
        <taxon>Euplotidae</taxon>
        <taxon>Moneuplotes</taxon>
    </lineage>
</organism>
<dbReference type="Proteomes" id="UP001295684">
    <property type="component" value="Unassembled WGS sequence"/>
</dbReference>
<evidence type="ECO:0000256" key="5">
    <source>
        <dbReference type="ARBA" id="ARBA00022723"/>
    </source>
</evidence>
<comment type="cofactor">
    <cofactor evidence="1">
        <name>Zn(2+)</name>
        <dbReference type="ChEBI" id="CHEBI:29105"/>
    </cofactor>
</comment>
<evidence type="ECO:0000313" key="11">
    <source>
        <dbReference type="EMBL" id="CAI2366230.1"/>
    </source>
</evidence>
<gene>
    <name evidence="11" type="ORF">ECRASSUSDP1_LOCUS7502</name>
</gene>
<dbReference type="GO" id="GO:0009168">
    <property type="term" value="P:purine ribonucleoside monophosphate biosynthetic process"/>
    <property type="evidence" value="ECO:0007669"/>
    <property type="project" value="InterPro"/>
</dbReference>
<dbReference type="GO" id="GO:0004000">
    <property type="term" value="F:adenosine deaminase activity"/>
    <property type="evidence" value="ECO:0007669"/>
    <property type="project" value="TreeGrafter"/>
</dbReference>
<reference evidence="11" key="1">
    <citation type="submission" date="2023-07" db="EMBL/GenBank/DDBJ databases">
        <authorList>
            <consortium name="AG Swart"/>
            <person name="Singh M."/>
            <person name="Singh A."/>
            <person name="Seah K."/>
            <person name="Emmerich C."/>
        </authorList>
    </citation>
    <scope>NUCLEOTIDE SEQUENCE</scope>
    <source>
        <strain evidence="11">DP1</strain>
    </source>
</reference>
<feature type="chain" id="PRO_5041910477" description="Adenosine deaminase" evidence="9">
    <location>
        <begin position="22"/>
        <end position="519"/>
    </location>
</feature>
<dbReference type="GO" id="GO:0006154">
    <property type="term" value="P:adenosine catabolic process"/>
    <property type="evidence" value="ECO:0007669"/>
    <property type="project" value="TreeGrafter"/>
</dbReference>
<feature type="signal peptide" evidence="9">
    <location>
        <begin position="1"/>
        <end position="21"/>
    </location>
</feature>
<keyword evidence="12" id="KW-1185">Reference proteome</keyword>
<dbReference type="PROSITE" id="PS00485">
    <property type="entry name" value="A_DEAMINASE"/>
    <property type="match status" value="1"/>
</dbReference>
<dbReference type="InterPro" id="IPR001365">
    <property type="entry name" value="A_deaminase_dom"/>
</dbReference>
<accession>A0AAD1UG44</accession>
<dbReference type="GO" id="GO:0046872">
    <property type="term" value="F:metal ion binding"/>
    <property type="evidence" value="ECO:0007669"/>
    <property type="project" value="UniProtKB-KW"/>
</dbReference>
<dbReference type="AlphaFoldDB" id="A0AAD1UG44"/>
<dbReference type="InterPro" id="IPR006650">
    <property type="entry name" value="A/AMP_deam_AS"/>
</dbReference>
<evidence type="ECO:0000256" key="1">
    <source>
        <dbReference type="ARBA" id="ARBA00001947"/>
    </source>
</evidence>
<keyword evidence="8" id="KW-0862">Zinc</keyword>
<evidence type="ECO:0000313" key="12">
    <source>
        <dbReference type="Proteomes" id="UP001295684"/>
    </source>
</evidence>
<keyword evidence="5" id="KW-0479">Metal-binding</keyword>
<protein>
    <recommendedName>
        <fullName evidence="4">Adenosine deaminase</fullName>
    </recommendedName>
</protein>
<dbReference type="GO" id="GO:0006166">
    <property type="term" value="P:purine ribonucleoside salvage"/>
    <property type="evidence" value="ECO:0007669"/>
    <property type="project" value="UniProtKB-KW"/>
</dbReference>
<dbReference type="EMBL" id="CAMPGE010007311">
    <property type="protein sequence ID" value="CAI2366230.1"/>
    <property type="molecule type" value="Genomic_DNA"/>
</dbReference>
<dbReference type="InterPro" id="IPR032466">
    <property type="entry name" value="Metal_Hydrolase"/>
</dbReference>
<dbReference type="InterPro" id="IPR006330">
    <property type="entry name" value="Ado/ade_deaminase"/>
</dbReference>
<sequence>MRKEIFFIIVLLSITLQGVAAQARPKTWTEGLGESFSSVFDNFNYEYFINKRNLTSDNYDEKRAALIKEANEDYFTFDVPELTEKEQRANDIIQDLREQVVQGDHSPLLLPYYEGKKQISGSNLHQAIRKMPKGAHLHLHPSAAYPLDLMIQLTYKDDAYYNIKENRLSTFPNKAAVEPGFHKCNFLRKNWKFGGTFDSFLRNKILLTEDEMKSQESSEVWKGFQAKFGVIGDLFQTPENIRAGLMEICKRALNDGVYIVEFRKSLSGNFTKKLENYQYVQREMKKIDPAFEIALIVAVGKNKEAKIKSQLAVYNHVRKTYPFVTGFDLVGEEDALPSIYSFKDLILDAMNQDDDEDEPTENDFNLFFHAGETTDRYNENLYDAILLGTKRIGHGFGILLHPGLIDKVIEEDIGIEICPISNLVLAYTLDMRWHPIRTLMNRGVSVAISSDDPTFFDYDNLSLDFTYGIIAWQLDLKDLKQLALNSIKESSIHEDLKTKVYAKFYKEWENFIDTINVSA</sequence>
<evidence type="ECO:0000256" key="2">
    <source>
        <dbReference type="ARBA" id="ARBA00005058"/>
    </source>
</evidence>
<evidence type="ECO:0000256" key="7">
    <source>
        <dbReference type="ARBA" id="ARBA00022801"/>
    </source>
</evidence>
<name>A0AAD1UG44_EUPCR</name>
<evidence type="ECO:0000256" key="8">
    <source>
        <dbReference type="ARBA" id="ARBA00022833"/>
    </source>
</evidence>
<comment type="caution">
    <text evidence="11">The sequence shown here is derived from an EMBL/GenBank/DDBJ whole genome shotgun (WGS) entry which is preliminary data.</text>
</comment>
<evidence type="ECO:0000259" key="10">
    <source>
        <dbReference type="Pfam" id="PF00962"/>
    </source>
</evidence>
<keyword evidence="6" id="KW-0660">Purine salvage</keyword>
<dbReference type="PANTHER" id="PTHR11409:SF39">
    <property type="entry name" value="ADENOSINE DEAMINASE 2"/>
    <property type="match status" value="1"/>
</dbReference>
<dbReference type="GO" id="GO:0046103">
    <property type="term" value="P:inosine biosynthetic process"/>
    <property type="evidence" value="ECO:0007669"/>
    <property type="project" value="TreeGrafter"/>
</dbReference>
<dbReference type="SUPFAM" id="SSF51556">
    <property type="entry name" value="Metallo-dependent hydrolases"/>
    <property type="match status" value="1"/>
</dbReference>
<feature type="domain" description="Adenosine deaminase" evidence="10">
    <location>
        <begin position="210"/>
        <end position="504"/>
    </location>
</feature>
<comment type="similarity">
    <text evidence="3">Belongs to the metallo-dependent hydrolases superfamily. Adenosine and AMP deaminases family.</text>
</comment>
<evidence type="ECO:0000256" key="3">
    <source>
        <dbReference type="ARBA" id="ARBA00006676"/>
    </source>
</evidence>
<proteinExistence type="inferred from homology"/>
<dbReference type="PANTHER" id="PTHR11409">
    <property type="entry name" value="ADENOSINE DEAMINASE"/>
    <property type="match status" value="1"/>
</dbReference>
<comment type="pathway">
    <text evidence="2">Purine metabolism; purine nucleoside salvage.</text>
</comment>
<evidence type="ECO:0000256" key="6">
    <source>
        <dbReference type="ARBA" id="ARBA00022726"/>
    </source>
</evidence>
<keyword evidence="9" id="KW-0732">Signal</keyword>
<dbReference type="Gene3D" id="3.20.20.140">
    <property type="entry name" value="Metal-dependent hydrolases"/>
    <property type="match status" value="1"/>
</dbReference>
<evidence type="ECO:0000256" key="4">
    <source>
        <dbReference type="ARBA" id="ARBA00018099"/>
    </source>
</evidence>
<keyword evidence="7" id="KW-0378">Hydrolase</keyword>
<dbReference type="Pfam" id="PF00962">
    <property type="entry name" value="A_deaminase"/>
    <property type="match status" value="1"/>
</dbReference>